<comment type="caution">
    <text evidence="9">The sequence shown here is derived from an EMBL/GenBank/DDBJ whole genome shotgun (WGS) entry which is preliminary data.</text>
</comment>
<reference evidence="9 10" key="1">
    <citation type="journal article" date="2018" name="Sci. Rep.">
        <title>Genomic signatures of local adaptation to the degree of environmental predictability in rotifers.</title>
        <authorList>
            <person name="Franch-Gras L."/>
            <person name="Hahn C."/>
            <person name="Garcia-Roger E.M."/>
            <person name="Carmona M.J."/>
            <person name="Serra M."/>
            <person name="Gomez A."/>
        </authorList>
    </citation>
    <scope>NUCLEOTIDE SEQUENCE [LARGE SCALE GENOMIC DNA]</scope>
    <source>
        <strain evidence="9">HYR1</strain>
    </source>
</reference>
<evidence type="ECO:0000256" key="4">
    <source>
        <dbReference type="ARBA" id="ARBA00022771"/>
    </source>
</evidence>
<keyword evidence="10" id="KW-1185">Reference proteome</keyword>
<keyword evidence="3" id="KW-0479">Metal-binding</keyword>
<dbReference type="GO" id="GO:0005737">
    <property type="term" value="C:cytoplasm"/>
    <property type="evidence" value="ECO:0007669"/>
    <property type="project" value="UniProtKB-SubCell"/>
</dbReference>
<dbReference type="GO" id="GO:0016887">
    <property type="term" value="F:ATP hydrolysis activity"/>
    <property type="evidence" value="ECO:0007669"/>
    <property type="project" value="InterPro"/>
</dbReference>
<keyword evidence="5" id="KW-0862">Zinc</keyword>
<name>A0A3M7P338_BRAPC</name>
<keyword evidence="6" id="KW-0391">Immunity</keyword>
<feature type="coiled-coil region" evidence="7">
    <location>
        <begin position="371"/>
        <end position="398"/>
    </location>
</feature>
<evidence type="ECO:0000256" key="3">
    <source>
        <dbReference type="ARBA" id="ARBA00022723"/>
    </source>
</evidence>
<keyword evidence="2" id="KW-0963">Cytoplasm</keyword>
<dbReference type="OrthoDB" id="5983002at2759"/>
<dbReference type="PANTHER" id="PTHR22605">
    <property type="entry name" value="RZ-TYPE DOMAIN-CONTAINING PROTEIN"/>
    <property type="match status" value="1"/>
</dbReference>
<feature type="domain" description="RZ-type" evidence="8">
    <location>
        <begin position="170"/>
        <end position="245"/>
    </location>
</feature>
<dbReference type="PANTHER" id="PTHR22605:SF16">
    <property type="entry name" value="E3 UBIQUITIN-PROTEIN LIGASE RNF213"/>
    <property type="match status" value="1"/>
</dbReference>
<protein>
    <submittedName>
        <fullName evidence="9">E3 ubiquitin-ligase RNF213-like</fullName>
    </submittedName>
</protein>
<dbReference type="Proteomes" id="UP000276133">
    <property type="component" value="Unassembled WGS sequence"/>
</dbReference>
<gene>
    <name evidence="9" type="ORF">BpHYR1_038045</name>
</gene>
<evidence type="ECO:0000256" key="2">
    <source>
        <dbReference type="ARBA" id="ARBA00022490"/>
    </source>
</evidence>
<dbReference type="STRING" id="10195.A0A3M7P338"/>
<evidence type="ECO:0000256" key="5">
    <source>
        <dbReference type="ARBA" id="ARBA00022833"/>
    </source>
</evidence>
<evidence type="ECO:0000259" key="8">
    <source>
        <dbReference type="PROSITE" id="PS51981"/>
    </source>
</evidence>
<dbReference type="InterPro" id="IPR031248">
    <property type="entry name" value="RNF213"/>
</dbReference>
<evidence type="ECO:0000256" key="7">
    <source>
        <dbReference type="SAM" id="Coils"/>
    </source>
</evidence>
<sequence length="945" mass="110018">MKNEDINWVTPEEIVGNNDSVIDRYVLLDDSYVLTKKAILDCFSTRSPHPLKELLEQKKTTEPYLCLGLYQNVTILAKNMSDSMLNLASIFEPWLRSTFPNETKIFAPLLNNSFSNLFQVNDENWRDIDLTVLLVQLKYSILFSKLSIIEPLRKILTQPMLIQNCYLPTMPQDNLFDIKIALQSRSSTNKFYSCPNGHIYVIGDCGRPWIMDKCKTCGEAIGGEQHRLVSDNSMIDDSIHDKTMKGYCIQNLCNRAENMRSLNMTGFFYQRFLIDACMYLALGDEGQNKDQVMSGMCHKENDLGAFFLIRIKNDLALLASELNLNMDEIYLLLHLSVKKFLSYKSETKEFSFDTKAKRQDWEENFYEMFFANILENLNKELSESNRKIREKNQEFSSKENSQSALYFMAYELIPMMTSKENYLYENELFWKYRPSISFDLISKEFAKVQQNKNNYAILSKFIEINFQLELLVNLGLIMQMVNLFKSEHNKNISKSKARAESLGEYLSSISVPKGWSLEKIKLCVNAYQNTWLFIQPKISEYMLKNFPKQNLSVQFQHSFDMTTKLSYFLPTLSGDGFLSYLMIHYMAKIQNEMLEQCKKKLSHIPTKSAQLFDDQSQLITFDKQSDLLRVLQSNFSYKSTELKFVFRYESIENQIMDKYMRSKAQIDLNSIPIFEYSDEISYFRTFKLLNEQVVQQSLRLSEMAQIMDDFKNISEISEALNTLRIIIDYTIVTSLDPNDSLVDFLKKIYSGSLLKQTEAILKAKILEYGRLKNLKVIWILLITKKSILSTISGQDPFESLDDRFKIETMLKLDLNMDKASLISLTVILYQIIDFFLSTKIGDDINIYSIKDMFDSLESLDGVIMLENFVFPAKLNNQISQEIKMDKININITGLCPFRKNGYRGCHIGIFIFCISENIIVVPDELEFLFQVTKKIKLKKRDKQND</sequence>
<proteinExistence type="predicted"/>
<keyword evidence="9" id="KW-0436">Ligase</keyword>
<dbReference type="EMBL" id="REGN01013772">
    <property type="protein sequence ID" value="RMZ93472.1"/>
    <property type="molecule type" value="Genomic_DNA"/>
</dbReference>
<comment type="subcellular location">
    <subcellularLocation>
        <location evidence="1">Cytoplasm</location>
    </subcellularLocation>
</comment>
<organism evidence="9 10">
    <name type="scientific">Brachionus plicatilis</name>
    <name type="common">Marine rotifer</name>
    <name type="synonym">Brachionus muelleri</name>
    <dbReference type="NCBI Taxonomy" id="10195"/>
    <lineage>
        <taxon>Eukaryota</taxon>
        <taxon>Metazoa</taxon>
        <taxon>Spiralia</taxon>
        <taxon>Gnathifera</taxon>
        <taxon>Rotifera</taxon>
        <taxon>Eurotatoria</taxon>
        <taxon>Monogononta</taxon>
        <taxon>Pseudotrocha</taxon>
        <taxon>Ploima</taxon>
        <taxon>Brachionidae</taxon>
        <taxon>Brachionus</taxon>
    </lineage>
</organism>
<dbReference type="GO" id="GO:0004842">
    <property type="term" value="F:ubiquitin-protein transferase activity"/>
    <property type="evidence" value="ECO:0007669"/>
    <property type="project" value="InterPro"/>
</dbReference>
<dbReference type="Pfam" id="PF20173">
    <property type="entry name" value="ZnF_RZ-type"/>
    <property type="match status" value="1"/>
</dbReference>
<evidence type="ECO:0000313" key="9">
    <source>
        <dbReference type="EMBL" id="RMZ93472.1"/>
    </source>
</evidence>
<keyword evidence="4" id="KW-0863">Zinc-finger</keyword>
<dbReference type="InterPro" id="IPR046439">
    <property type="entry name" value="ZF_RZ_dom"/>
</dbReference>
<accession>A0A3M7P338</accession>
<evidence type="ECO:0000256" key="6">
    <source>
        <dbReference type="ARBA" id="ARBA00022859"/>
    </source>
</evidence>
<dbReference type="GO" id="GO:0016874">
    <property type="term" value="F:ligase activity"/>
    <property type="evidence" value="ECO:0007669"/>
    <property type="project" value="UniProtKB-KW"/>
</dbReference>
<dbReference type="GO" id="GO:0002376">
    <property type="term" value="P:immune system process"/>
    <property type="evidence" value="ECO:0007669"/>
    <property type="project" value="UniProtKB-KW"/>
</dbReference>
<evidence type="ECO:0000256" key="1">
    <source>
        <dbReference type="ARBA" id="ARBA00004496"/>
    </source>
</evidence>
<evidence type="ECO:0000313" key="10">
    <source>
        <dbReference type="Proteomes" id="UP000276133"/>
    </source>
</evidence>
<dbReference type="PROSITE" id="PS51981">
    <property type="entry name" value="ZF_RZ"/>
    <property type="match status" value="1"/>
</dbReference>
<keyword evidence="7" id="KW-0175">Coiled coil</keyword>
<dbReference type="GO" id="GO:0008270">
    <property type="term" value="F:zinc ion binding"/>
    <property type="evidence" value="ECO:0007669"/>
    <property type="project" value="UniProtKB-KW"/>
</dbReference>
<dbReference type="AlphaFoldDB" id="A0A3M7P338"/>